<evidence type="ECO:0000313" key="2">
    <source>
        <dbReference type="EMBL" id="HJE51674.1"/>
    </source>
</evidence>
<sequence>MKRTLRAIAALCLATAGVVAASPAAWADTAPPTKVHGDHTGDYRADILATSTDGKLMMFQSNNTGRLTETGPYDDSENWSDVTAIAQYDVNFLGYTDVLVRRSNGGLYDFFGTGTYVDGTYKSVLGTYGSPVGRNWNAIDSIIPITHNDGASQLIARNRLDMKLYLYDWVFDADYNLVLQGRGVIGTGWGGMRQLFSLGNFCGDANPDLIGVHKTGLLYCYALDARGRTAEGVRIGHGWNNFQTAFSPGDLNGDGLRDLVGIRSDGATFGYPNLGGKWGETYWLASINLSSYTAIG</sequence>
<dbReference type="Proteomes" id="UP000712713">
    <property type="component" value="Unassembled WGS sequence"/>
</dbReference>
<evidence type="ECO:0000256" key="1">
    <source>
        <dbReference type="SAM" id="SignalP"/>
    </source>
</evidence>
<reference evidence="2" key="1">
    <citation type="journal article" date="2021" name="PeerJ">
        <title>Extensive microbial diversity within the chicken gut microbiome revealed by metagenomics and culture.</title>
        <authorList>
            <person name="Gilroy R."/>
            <person name="Ravi A."/>
            <person name="Getino M."/>
            <person name="Pursley I."/>
            <person name="Horton D.L."/>
            <person name="Alikhan N.F."/>
            <person name="Baker D."/>
            <person name="Gharbi K."/>
            <person name="Hall N."/>
            <person name="Watson M."/>
            <person name="Adriaenssens E.M."/>
            <person name="Foster-Nyarko E."/>
            <person name="Jarju S."/>
            <person name="Secka A."/>
            <person name="Antonio M."/>
            <person name="Oren A."/>
            <person name="Chaudhuri R.R."/>
            <person name="La Ragione R."/>
            <person name="Hildebrand F."/>
            <person name="Pallen M.J."/>
        </authorList>
    </citation>
    <scope>NUCLEOTIDE SEQUENCE</scope>
    <source>
        <strain evidence="2">ChiGjej3B3-7470</strain>
    </source>
</reference>
<proteinExistence type="predicted"/>
<dbReference type="Gene3D" id="2.115.10.10">
    <property type="entry name" value="Tachylectin 2"/>
    <property type="match status" value="1"/>
</dbReference>
<dbReference type="AlphaFoldDB" id="A0A921ENT7"/>
<keyword evidence="1" id="KW-0732">Signal</keyword>
<evidence type="ECO:0000313" key="3">
    <source>
        <dbReference type="Proteomes" id="UP000712713"/>
    </source>
</evidence>
<organism evidence="2 3">
    <name type="scientific">Tessaracoccus flavescens</name>
    <dbReference type="NCBI Taxonomy" id="399497"/>
    <lineage>
        <taxon>Bacteria</taxon>
        <taxon>Bacillati</taxon>
        <taxon>Actinomycetota</taxon>
        <taxon>Actinomycetes</taxon>
        <taxon>Propionibacteriales</taxon>
        <taxon>Propionibacteriaceae</taxon>
        <taxon>Tessaracoccus</taxon>
    </lineage>
</organism>
<evidence type="ECO:0008006" key="4">
    <source>
        <dbReference type="Google" id="ProtNLM"/>
    </source>
</evidence>
<reference evidence="2" key="2">
    <citation type="submission" date="2021-09" db="EMBL/GenBank/DDBJ databases">
        <authorList>
            <person name="Gilroy R."/>
        </authorList>
    </citation>
    <scope>NUCLEOTIDE SEQUENCE</scope>
    <source>
        <strain evidence="2">ChiGjej3B3-7470</strain>
    </source>
</reference>
<name>A0A921ENT7_9ACTN</name>
<gene>
    <name evidence="2" type="ORF">K8V15_06815</name>
</gene>
<feature type="signal peptide" evidence="1">
    <location>
        <begin position="1"/>
        <end position="27"/>
    </location>
</feature>
<feature type="chain" id="PRO_5037042906" description="VCBS repeat-containing protein" evidence="1">
    <location>
        <begin position="28"/>
        <end position="296"/>
    </location>
</feature>
<accession>A0A921ENT7</accession>
<dbReference type="InterPro" id="IPR028994">
    <property type="entry name" value="Integrin_alpha_N"/>
</dbReference>
<dbReference type="SUPFAM" id="SSF69318">
    <property type="entry name" value="Integrin alpha N-terminal domain"/>
    <property type="match status" value="1"/>
</dbReference>
<protein>
    <recommendedName>
        <fullName evidence="4">VCBS repeat-containing protein</fullName>
    </recommendedName>
</protein>
<dbReference type="EMBL" id="DYZF01000175">
    <property type="protein sequence ID" value="HJE51674.1"/>
    <property type="molecule type" value="Genomic_DNA"/>
</dbReference>
<comment type="caution">
    <text evidence="2">The sequence shown here is derived from an EMBL/GenBank/DDBJ whole genome shotgun (WGS) entry which is preliminary data.</text>
</comment>